<evidence type="ECO:0000313" key="3">
    <source>
        <dbReference type="Proteomes" id="UP001271792"/>
    </source>
</evidence>
<dbReference type="Pfam" id="PF13673">
    <property type="entry name" value="Acetyltransf_10"/>
    <property type="match status" value="1"/>
</dbReference>
<keyword evidence="2" id="KW-0012">Acyltransferase</keyword>
<sequence length="207" mass="22591">MAALHVRALPMGLFPRLGEQFVARWHRAYLDSPHAVALVAVRRTGAEEDVVGFLVGATDRLSFHRELLRNHRTALAVRGGLALVTRPAVLSDFTRTRLRPYLRRISGSSEPPVPKWSAPRAPVADLTAVAVATVARRGGAGRRLVETFLTRCAASGTRWAELVTALEPGGAQDFYASTGWSVLHDVVTRDGVSVRHFARRLDLPEGS</sequence>
<name>A0ABU4TJN0_9PSEU</name>
<reference evidence="2 3" key="2">
    <citation type="submission" date="2023-11" db="EMBL/GenBank/DDBJ databases">
        <authorList>
            <person name="Lara A.C."/>
            <person name="Chronakova A."/>
        </authorList>
    </citation>
    <scope>NUCLEOTIDE SEQUENCE [LARGE SCALE GENOMIC DNA]</scope>
    <source>
        <strain evidence="2 3">BCCO 10_0798</strain>
    </source>
</reference>
<keyword evidence="2" id="KW-0808">Transferase</keyword>
<gene>
    <name evidence="2" type="ORF">SK571_03695</name>
</gene>
<comment type="caution">
    <text evidence="2">The sequence shown here is derived from an EMBL/GenBank/DDBJ whole genome shotgun (WGS) entry which is preliminary data.</text>
</comment>
<organism evidence="2 3">
    <name type="scientific">Lentzea kristufekii</name>
    <dbReference type="NCBI Taxonomy" id="3095430"/>
    <lineage>
        <taxon>Bacteria</taxon>
        <taxon>Bacillati</taxon>
        <taxon>Actinomycetota</taxon>
        <taxon>Actinomycetes</taxon>
        <taxon>Pseudonocardiales</taxon>
        <taxon>Pseudonocardiaceae</taxon>
        <taxon>Lentzea</taxon>
    </lineage>
</organism>
<keyword evidence="3" id="KW-1185">Reference proteome</keyword>
<evidence type="ECO:0000259" key="1">
    <source>
        <dbReference type="Pfam" id="PF13673"/>
    </source>
</evidence>
<dbReference type="InterPro" id="IPR016181">
    <property type="entry name" value="Acyl_CoA_acyltransferase"/>
</dbReference>
<reference evidence="2 3" key="1">
    <citation type="submission" date="2023-11" db="EMBL/GenBank/DDBJ databases">
        <title>Lentzea sokolovensis, sp. nov., Lentzea kristufkii, sp. nov., and Lentzea miocenensis, sp. nov., rare actinobacteria from Sokolov Coal Basin, Miocene lacustrine sediment, Czech Republic.</title>
        <authorList>
            <person name="Lara A."/>
            <person name="Kotroba L."/>
            <person name="Nouioui I."/>
            <person name="Neumann-Schaal M."/>
            <person name="Mast Y."/>
            <person name="Chronakova A."/>
        </authorList>
    </citation>
    <scope>NUCLEOTIDE SEQUENCE [LARGE SCALE GENOMIC DNA]</scope>
    <source>
        <strain evidence="2 3">BCCO 10_0798</strain>
    </source>
</reference>
<dbReference type="RefSeq" id="WP_319982592.1">
    <property type="nucleotide sequence ID" value="NZ_JAXAVV010000002.1"/>
</dbReference>
<dbReference type="EMBL" id="JAXAVV010000002">
    <property type="protein sequence ID" value="MDX8048474.1"/>
    <property type="molecule type" value="Genomic_DNA"/>
</dbReference>
<feature type="domain" description="N-acetyltransferase" evidence="1">
    <location>
        <begin position="126"/>
        <end position="195"/>
    </location>
</feature>
<dbReference type="EC" id="2.3.1.-" evidence="2"/>
<accession>A0ABU4TJN0</accession>
<dbReference type="SUPFAM" id="SSF55729">
    <property type="entry name" value="Acyl-CoA N-acyltransferases (Nat)"/>
    <property type="match status" value="1"/>
</dbReference>
<dbReference type="InterPro" id="IPR000182">
    <property type="entry name" value="GNAT_dom"/>
</dbReference>
<evidence type="ECO:0000313" key="2">
    <source>
        <dbReference type="EMBL" id="MDX8048474.1"/>
    </source>
</evidence>
<dbReference type="Gene3D" id="3.40.630.30">
    <property type="match status" value="1"/>
</dbReference>
<protein>
    <submittedName>
        <fullName evidence="2">GNAT family N-acetyltransferase</fullName>
        <ecNumber evidence="2">2.3.1.-</ecNumber>
    </submittedName>
</protein>
<dbReference type="Proteomes" id="UP001271792">
    <property type="component" value="Unassembled WGS sequence"/>
</dbReference>
<dbReference type="GO" id="GO:0016746">
    <property type="term" value="F:acyltransferase activity"/>
    <property type="evidence" value="ECO:0007669"/>
    <property type="project" value="UniProtKB-KW"/>
</dbReference>
<proteinExistence type="predicted"/>